<keyword evidence="1" id="KW-0175">Coiled coil</keyword>
<evidence type="ECO:0000313" key="2">
    <source>
        <dbReference type="EMBL" id="VVD01904.1"/>
    </source>
</evidence>
<evidence type="ECO:0000313" key="3">
    <source>
        <dbReference type="Proteomes" id="UP000324832"/>
    </source>
</evidence>
<protein>
    <submittedName>
        <fullName evidence="2">Uncharacterized protein</fullName>
    </submittedName>
</protein>
<sequence length="301" mass="34825">MAPNSEHNESISGSAAALAIIREEQISPVQSQMIKAQSPGSGTNKSAGICPCKGAWSEREKEVMKLAEQQLKEKEDQLKIDNEQIRSAYMSREAHRERKEKISALQTQLECKNIAALMYVLCSERRKSKLHILRIREEYDKYIDGLHQILSESQDLILDLSRGYKTAARVDHEWKKKMNQIMKEFQNYVYHYAGGTPDTNQYFFDIPQLMTTKEPIKDDPKEDPCDEDVVVEVMGDMAEFKPPQRRDVLKLSTMCTSIHNVQILRTLKMTMKRIYLNKRSGVSTSYLKKLRDTRTPHIQWP</sequence>
<organism evidence="2 3">
    <name type="scientific">Leptidea sinapis</name>
    <dbReference type="NCBI Taxonomy" id="189913"/>
    <lineage>
        <taxon>Eukaryota</taxon>
        <taxon>Metazoa</taxon>
        <taxon>Ecdysozoa</taxon>
        <taxon>Arthropoda</taxon>
        <taxon>Hexapoda</taxon>
        <taxon>Insecta</taxon>
        <taxon>Pterygota</taxon>
        <taxon>Neoptera</taxon>
        <taxon>Endopterygota</taxon>
        <taxon>Lepidoptera</taxon>
        <taxon>Glossata</taxon>
        <taxon>Ditrysia</taxon>
        <taxon>Papilionoidea</taxon>
        <taxon>Pieridae</taxon>
        <taxon>Dismorphiinae</taxon>
        <taxon>Leptidea</taxon>
    </lineage>
</organism>
<reference evidence="2 3" key="1">
    <citation type="submission" date="2017-07" db="EMBL/GenBank/DDBJ databases">
        <authorList>
            <person name="Talla V."/>
            <person name="Backstrom N."/>
        </authorList>
    </citation>
    <scope>NUCLEOTIDE SEQUENCE [LARGE SCALE GENOMIC DNA]</scope>
</reference>
<accession>A0A5E4QWA5</accession>
<name>A0A5E4QWA5_9NEOP</name>
<dbReference type="Proteomes" id="UP000324832">
    <property type="component" value="Unassembled WGS sequence"/>
</dbReference>
<proteinExistence type="predicted"/>
<dbReference type="AlphaFoldDB" id="A0A5E4QWA5"/>
<keyword evidence="3" id="KW-1185">Reference proteome</keyword>
<dbReference type="EMBL" id="FZQP02005578">
    <property type="protein sequence ID" value="VVD01904.1"/>
    <property type="molecule type" value="Genomic_DNA"/>
</dbReference>
<feature type="coiled-coil region" evidence="1">
    <location>
        <begin position="57"/>
        <end position="88"/>
    </location>
</feature>
<gene>
    <name evidence="2" type="ORF">LSINAPIS_LOCUS12220</name>
</gene>
<evidence type="ECO:0000256" key="1">
    <source>
        <dbReference type="SAM" id="Coils"/>
    </source>
</evidence>